<protein>
    <submittedName>
        <fullName evidence="5">TetR/AcrR family transcriptional regulator</fullName>
    </submittedName>
</protein>
<dbReference type="EMBL" id="JBHUDE010000007">
    <property type="protein sequence ID" value="MFD1606491.1"/>
    <property type="molecule type" value="Genomic_DNA"/>
</dbReference>
<dbReference type="Gene3D" id="1.10.357.10">
    <property type="entry name" value="Tetracycline Repressor, domain 2"/>
    <property type="match status" value="1"/>
</dbReference>
<reference evidence="6" key="1">
    <citation type="journal article" date="2019" name="Int. J. Syst. Evol. Microbiol.">
        <title>The Global Catalogue of Microorganisms (GCM) 10K type strain sequencing project: providing services to taxonomists for standard genome sequencing and annotation.</title>
        <authorList>
            <consortium name="The Broad Institute Genomics Platform"/>
            <consortium name="The Broad Institute Genome Sequencing Center for Infectious Disease"/>
            <person name="Wu L."/>
            <person name="Ma J."/>
        </authorList>
    </citation>
    <scope>NUCLEOTIDE SEQUENCE [LARGE SCALE GENOMIC DNA]</scope>
    <source>
        <strain evidence="6">CGMCC 1.12376</strain>
    </source>
</reference>
<evidence type="ECO:0000313" key="6">
    <source>
        <dbReference type="Proteomes" id="UP001597221"/>
    </source>
</evidence>
<keyword evidence="1" id="KW-0678">Repressor</keyword>
<dbReference type="PANTHER" id="PTHR43479:SF7">
    <property type="entry name" value="TETR-FAMILY TRANSCRIPTIONAL REGULATOR"/>
    <property type="match status" value="1"/>
</dbReference>
<dbReference type="InterPro" id="IPR001647">
    <property type="entry name" value="HTH_TetR"/>
</dbReference>
<sequence length="184" mass="21925">MRRTKNSLKNSFIELLEEKPYEKVTVKDIVDHADFNRTTFYNYYNYKEELVDEIIRETLLDFSRTISFILKPPQELQLQEITIFEHILRHKNLYKLWNKPESIPGFMNKFVDTIINELKKNEHPLFNNLCTNYTDSAVILWAYGTFGLIVSWINEDFETPAKDLSTDYLKLLNSVYLGIEKLQE</sequence>
<dbReference type="Proteomes" id="UP001597221">
    <property type="component" value="Unassembled WGS sequence"/>
</dbReference>
<feature type="domain" description="HTH tetR-type" evidence="4">
    <location>
        <begin position="2"/>
        <end position="62"/>
    </location>
</feature>
<dbReference type="Pfam" id="PF00440">
    <property type="entry name" value="TetR_N"/>
    <property type="match status" value="1"/>
</dbReference>
<feature type="DNA-binding region" description="H-T-H motif" evidence="3">
    <location>
        <begin position="25"/>
        <end position="44"/>
    </location>
</feature>
<evidence type="ECO:0000259" key="4">
    <source>
        <dbReference type="PROSITE" id="PS50977"/>
    </source>
</evidence>
<dbReference type="PROSITE" id="PS50977">
    <property type="entry name" value="HTH_TETR_2"/>
    <property type="match status" value="1"/>
</dbReference>
<proteinExistence type="predicted"/>
<name>A0ABW4HLZ6_9BACI</name>
<keyword evidence="6" id="KW-1185">Reference proteome</keyword>
<dbReference type="InterPro" id="IPR039532">
    <property type="entry name" value="TetR_C_Firmicutes"/>
</dbReference>
<evidence type="ECO:0000313" key="5">
    <source>
        <dbReference type="EMBL" id="MFD1606491.1"/>
    </source>
</evidence>
<dbReference type="RefSeq" id="WP_251512762.1">
    <property type="nucleotide sequence ID" value="NZ_JAMBON010000007.1"/>
</dbReference>
<dbReference type="InterPro" id="IPR050624">
    <property type="entry name" value="HTH-type_Tx_Regulator"/>
</dbReference>
<dbReference type="InterPro" id="IPR009057">
    <property type="entry name" value="Homeodomain-like_sf"/>
</dbReference>
<evidence type="ECO:0000256" key="3">
    <source>
        <dbReference type="PROSITE-ProRule" id="PRU00335"/>
    </source>
</evidence>
<organism evidence="5 6">
    <name type="scientific">Oceanobacillus luteolus</name>
    <dbReference type="NCBI Taxonomy" id="1274358"/>
    <lineage>
        <taxon>Bacteria</taxon>
        <taxon>Bacillati</taxon>
        <taxon>Bacillota</taxon>
        <taxon>Bacilli</taxon>
        <taxon>Bacillales</taxon>
        <taxon>Bacillaceae</taxon>
        <taxon>Oceanobacillus</taxon>
    </lineage>
</organism>
<keyword evidence="2 3" id="KW-0238">DNA-binding</keyword>
<dbReference type="SUPFAM" id="SSF46689">
    <property type="entry name" value="Homeodomain-like"/>
    <property type="match status" value="1"/>
</dbReference>
<dbReference type="Pfam" id="PF14278">
    <property type="entry name" value="TetR_C_8"/>
    <property type="match status" value="1"/>
</dbReference>
<comment type="caution">
    <text evidence="5">The sequence shown here is derived from an EMBL/GenBank/DDBJ whole genome shotgun (WGS) entry which is preliminary data.</text>
</comment>
<accession>A0ABW4HLZ6</accession>
<evidence type="ECO:0000256" key="1">
    <source>
        <dbReference type="ARBA" id="ARBA00022491"/>
    </source>
</evidence>
<dbReference type="PANTHER" id="PTHR43479">
    <property type="entry name" value="ACREF/ENVCD OPERON REPRESSOR-RELATED"/>
    <property type="match status" value="1"/>
</dbReference>
<evidence type="ECO:0000256" key="2">
    <source>
        <dbReference type="ARBA" id="ARBA00023125"/>
    </source>
</evidence>
<gene>
    <name evidence="5" type="ORF">ACFSBH_02260</name>
</gene>